<dbReference type="SMART" id="SM00297">
    <property type="entry name" value="BROMO"/>
    <property type="match status" value="1"/>
</dbReference>
<dbReference type="PROSITE" id="PS50014">
    <property type="entry name" value="BROMODOMAIN_2"/>
    <property type="match status" value="1"/>
</dbReference>
<sequence>MASKTRSTKRNAPLELDVSSLSNTERLLLAQAVYELGGDAWVEVAKLLTKHPLITRPKNTFTSDLCEELYTQLMQDANLNLPDNQNAVHAPVHLKLAQRHYQARVFELRDLISAEEVKFKNLVKEIDEIRAGLWDEKIQSKRRSATQSQHATPTAIVATAPIAETPEIRPSTPIHGDTITEAPIDENMASPSPVPAEHTVISHPEEDAALGAGQAPDEDVISSEAPEAPSHEGPSHVDQDSAVVVNQESQSSDEEAEGAQAEPVAEEASPSGPGTMSLENAVSLADEELPLRDTASPDAPLELEVPREVAVDEVDAGEDVQMAADAESPAEEEQEIAPNPEDVELQQVTEATEVEADEEESPRAAFDTADREATPDAAEQEATPSAAEEEASPVAIETETTPSTVEQEATPGAAEQEATPSADSDIPRRRGGKRRASEAADSLRDRKRVREDSEAADEDTQSFTGRRRGARPVPDVDPAALKRFQTVINMLHSQIAQHRNGAIFQNPIKTSEAPDYHDIVRRPMDLKTIKQKIKDGLIVNSSEFQRDIYLIFANAMMYNRPGSDIYYMAEQMMLDSEAHINTFRQTEGFVRGVHRI</sequence>
<keyword evidence="1 2" id="KW-0103">Bromodomain</keyword>
<dbReference type="PANTHER" id="PTHR15398">
    <property type="entry name" value="BROMODOMAIN-CONTAINING PROTEIN 8"/>
    <property type="match status" value="1"/>
</dbReference>
<dbReference type="Gene3D" id="1.20.920.10">
    <property type="entry name" value="Bromodomain-like"/>
    <property type="match status" value="1"/>
</dbReference>
<dbReference type="GO" id="GO:0006325">
    <property type="term" value="P:chromatin organization"/>
    <property type="evidence" value="ECO:0007669"/>
    <property type="project" value="UniProtKB-ARBA"/>
</dbReference>
<dbReference type="InterPro" id="IPR036427">
    <property type="entry name" value="Bromodomain-like_sf"/>
</dbReference>
<dbReference type="AlphaFoldDB" id="A0A5C3NE54"/>
<dbReference type="SUPFAM" id="SSF47370">
    <property type="entry name" value="Bromodomain"/>
    <property type="match status" value="1"/>
</dbReference>
<organism evidence="5 6">
    <name type="scientific">Heliocybe sulcata</name>
    <dbReference type="NCBI Taxonomy" id="5364"/>
    <lineage>
        <taxon>Eukaryota</taxon>
        <taxon>Fungi</taxon>
        <taxon>Dikarya</taxon>
        <taxon>Basidiomycota</taxon>
        <taxon>Agaricomycotina</taxon>
        <taxon>Agaricomycetes</taxon>
        <taxon>Gloeophyllales</taxon>
        <taxon>Gloeophyllaceae</taxon>
        <taxon>Heliocybe</taxon>
    </lineage>
</organism>
<reference evidence="5 6" key="1">
    <citation type="journal article" date="2019" name="Nat. Ecol. Evol.">
        <title>Megaphylogeny resolves global patterns of mushroom evolution.</title>
        <authorList>
            <person name="Varga T."/>
            <person name="Krizsan K."/>
            <person name="Foldi C."/>
            <person name="Dima B."/>
            <person name="Sanchez-Garcia M."/>
            <person name="Sanchez-Ramirez S."/>
            <person name="Szollosi G.J."/>
            <person name="Szarkandi J.G."/>
            <person name="Papp V."/>
            <person name="Albert L."/>
            <person name="Andreopoulos W."/>
            <person name="Angelini C."/>
            <person name="Antonin V."/>
            <person name="Barry K.W."/>
            <person name="Bougher N.L."/>
            <person name="Buchanan P."/>
            <person name="Buyck B."/>
            <person name="Bense V."/>
            <person name="Catcheside P."/>
            <person name="Chovatia M."/>
            <person name="Cooper J."/>
            <person name="Damon W."/>
            <person name="Desjardin D."/>
            <person name="Finy P."/>
            <person name="Geml J."/>
            <person name="Haridas S."/>
            <person name="Hughes K."/>
            <person name="Justo A."/>
            <person name="Karasinski D."/>
            <person name="Kautmanova I."/>
            <person name="Kiss B."/>
            <person name="Kocsube S."/>
            <person name="Kotiranta H."/>
            <person name="LaButti K.M."/>
            <person name="Lechner B.E."/>
            <person name="Liimatainen K."/>
            <person name="Lipzen A."/>
            <person name="Lukacs Z."/>
            <person name="Mihaltcheva S."/>
            <person name="Morgado L.N."/>
            <person name="Niskanen T."/>
            <person name="Noordeloos M.E."/>
            <person name="Ohm R.A."/>
            <person name="Ortiz-Santana B."/>
            <person name="Ovrebo C."/>
            <person name="Racz N."/>
            <person name="Riley R."/>
            <person name="Savchenko A."/>
            <person name="Shiryaev A."/>
            <person name="Soop K."/>
            <person name="Spirin V."/>
            <person name="Szebenyi C."/>
            <person name="Tomsovsky M."/>
            <person name="Tulloss R.E."/>
            <person name="Uehling J."/>
            <person name="Grigoriev I.V."/>
            <person name="Vagvolgyi C."/>
            <person name="Papp T."/>
            <person name="Martin F.M."/>
            <person name="Miettinen O."/>
            <person name="Hibbett D.S."/>
            <person name="Nagy L.G."/>
        </authorList>
    </citation>
    <scope>NUCLEOTIDE SEQUENCE [LARGE SCALE GENOMIC DNA]</scope>
    <source>
        <strain evidence="5 6">OMC1185</strain>
    </source>
</reference>
<feature type="compositionally biased region" description="Basic and acidic residues" evidence="3">
    <location>
        <begin position="229"/>
        <end position="239"/>
    </location>
</feature>
<proteinExistence type="predicted"/>
<protein>
    <recommendedName>
        <fullName evidence="4">Bromo domain-containing protein</fullName>
    </recommendedName>
</protein>
<dbReference type="EMBL" id="ML213504">
    <property type="protein sequence ID" value="TFK56004.1"/>
    <property type="molecule type" value="Genomic_DNA"/>
</dbReference>
<evidence type="ECO:0000256" key="1">
    <source>
        <dbReference type="ARBA" id="ARBA00023117"/>
    </source>
</evidence>
<feature type="compositionally biased region" description="Low complexity" evidence="3">
    <location>
        <begin position="151"/>
        <end position="165"/>
    </location>
</feature>
<keyword evidence="6" id="KW-1185">Reference proteome</keyword>
<gene>
    <name evidence="5" type="ORF">OE88DRAFT_1652567</name>
</gene>
<dbReference type="InterPro" id="IPR001487">
    <property type="entry name" value="Bromodomain"/>
</dbReference>
<feature type="region of interest" description="Disordered" evidence="3">
    <location>
        <begin position="141"/>
        <end position="179"/>
    </location>
</feature>
<dbReference type="GO" id="GO:0035267">
    <property type="term" value="C:NuA4 histone acetyltransferase complex"/>
    <property type="evidence" value="ECO:0007669"/>
    <property type="project" value="TreeGrafter"/>
</dbReference>
<dbReference type="PRINTS" id="PR00503">
    <property type="entry name" value="BROMODOMAIN"/>
</dbReference>
<dbReference type="Proteomes" id="UP000305948">
    <property type="component" value="Unassembled WGS sequence"/>
</dbReference>
<feature type="compositionally biased region" description="Low complexity" evidence="3">
    <location>
        <begin position="380"/>
        <end position="397"/>
    </location>
</feature>
<dbReference type="PANTHER" id="PTHR15398:SF4">
    <property type="entry name" value="BROMODOMAIN-CONTAINING PROTEIN 8 ISOFORM X1"/>
    <property type="match status" value="1"/>
</dbReference>
<dbReference type="CDD" id="cd04369">
    <property type="entry name" value="Bromodomain"/>
    <property type="match status" value="1"/>
</dbReference>
<evidence type="ECO:0000259" key="4">
    <source>
        <dbReference type="PROSITE" id="PS50014"/>
    </source>
</evidence>
<evidence type="ECO:0000313" key="5">
    <source>
        <dbReference type="EMBL" id="TFK56004.1"/>
    </source>
</evidence>
<evidence type="ECO:0000256" key="3">
    <source>
        <dbReference type="SAM" id="MobiDB-lite"/>
    </source>
</evidence>
<feature type="compositionally biased region" description="Basic and acidic residues" evidence="3">
    <location>
        <begin position="435"/>
        <end position="453"/>
    </location>
</feature>
<dbReference type="STRING" id="5364.A0A5C3NE54"/>
<evidence type="ECO:0000256" key="2">
    <source>
        <dbReference type="PROSITE-ProRule" id="PRU00035"/>
    </source>
</evidence>
<evidence type="ECO:0000313" key="6">
    <source>
        <dbReference type="Proteomes" id="UP000305948"/>
    </source>
</evidence>
<feature type="domain" description="Bromo" evidence="4">
    <location>
        <begin position="496"/>
        <end position="566"/>
    </location>
</feature>
<dbReference type="Pfam" id="PF00439">
    <property type="entry name" value="Bromodomain"/>
    <property type="match status" value="1"/>
</dbReference>
<name>A0A5C3NE54_9AGAM</name>
<feature type="region of interest" description="Disordered" evidence="3">
    <location>
        <begin position="210"/>
        <end position="475"/>
    </location>
</feature>
<accession>A0A5C3NE54</accession>
<feature type="compositionally biased region" description="Polar residues" evidence="3">
    <location>
        <begin position="398"/>
        <end position="407"/>
    </location>
</feature>
<dbReference type="OrthoDB" id="1742084at2759"/>